<proteinExistence type="predicted"/>
<gene>
    <name evidence="1" type="ORF">BU24DRAFT_424643</name>
</gene>
<evidence type="ECO:0000313" key="2">
    <source>
        <dbReference type="Proteomes" id="UP000799778"/>
    </source>
</evidence>
<dbReference type="GeneID" id="54285954"/>
<keyword evidence="2" id="KW-1185">Reference proteome</keyword>
<reference evidence="1" key="1">
    <citation type="journal article" date="2020" name="Stud. Mycol.">
        <title>101 Dothideomycetes genomes: a test case for predicting lifestyles and emergence of pathogens.</title>
        <authorList>
            <person name="Haridas S."/>
            <person name="Albert R."/>
            <person name="Binder M."/>
            <person name="Bloem J."/>
            <person name="Labutti K."/>
            <person name="Salamov A."/>
            <person name="Andreopoulos B."/>
            <person name="Baker S."/>
            <person name="Barry K."/>
            <person name="Bills G."/>
            <person name="Bluhm B."/>
            <person name="Cannon C."/>
            <person name="Castanera R."/>
            <person name="Culley D."/>
            <person name="Daum C."/>
            <person name="Ezra D."/>
            <person name="Gonzalez J."/>
            <person name="Henrissat B."/>
            <person name="Kuo A."/>
            <person name="Liang C."/>
            <person name="Lipzen A."/>
            <person name="Lutzoni F."/>
            <person name="Magnuson J."/>
            <person name="Mondo S."/>
            <person name="Nolan M."/>
            <person name="Ohm R."/>
            <person name="Pangilinan J."/>
            <person name="Park H.-J."/>
            <person name="Ramirez L."/>
            <person name="Alfaro M."/>
            <person name="Sun H."/>
            <person name="Tritt A."/>
            <person name="Yoshinaga Y."/>
            <person name="Zwiers L.-H."/>
            <person name="Turgeon B."/>
            <person name="Goodwin S."/>
            <person name="Spatafora J."/>
            <person name="Crous P."/>
            <person name="Grigoriev I."/>
        </authorList>
    </citation>
    <scope>NUCLEOTIDE SEQUENCE</scope>
    <source>
        <strain evidence="1">CBS 175.79</strain>
    </source>
</reference>
<protein>
    <submittedName>
        <fullName evidence="1">Uncharacterized protein</fullName>
    </submittedName>
</protein>
<evidence type="ECO:0000313" key="1">
    <source>
        <dbReference type="EMBL" id="KAF2013644.1"/>
    </source>
</evidence>
<name>A0A6A5XMT0_9PLEO</name>
<dbReference type="EMBL" id="ML978071">
    <property type="protein sequence ID" value="KAF2013644.1"/>
    <property type="molecule type" value="Genomic_DNA"/>
</dbReference>
<dbReference type="RefSeq" id="XP_033381983.1">
    <property type="nucleotide sequence ID" value="XM_033528557.1"/>
</dbReference>
<sequence>MLTSNLPTYAYAYASITPHSLIKDTHVHTRIHQMQSRSDLICKTTQNTVRDIANPYYCYTIIVRCRRRRRRRRPPPIRAR</sequence>
<dbReference type="Proteomes" id="UP000799778">
    <property type="component" value="Unassembled WGS sequence"/>
</dbReference>
<dbReference type="AlphaFoldDB" id="A0A6A5XMT0"/>
<organism evidence="1 2">
    <name type="scientific">Aaosphaeria arxii CBS 175.79</name>
    <dbReference type="NCBI Taxonomy" id="1450172"/>
    <lineage>
        <taxon>Eukaryota</taxon>
        <taxon>Fungi</taxon>
        <taxon>Dikarya</taxon>
        <taxon>Ascomycota</taxon>
        <taxon>Pezizomycotina</taxon>
        <taxon>Dothideomycetes</taxon>
        <taxon>Pleosporomycetidae</taxon>
        <taxon>Pleosporales</taxon>
        <taxon>Pleosporales incertae sedis</taxon>
        <taxon>Aaosphaeria</taxon>
    </lineage>
</organism>
<accession>A0A6A5XMT0</accession>